<dbReference type="GO" id="GO:0008829">
    <property type="term" value="F:dCTP deaminase activity"/>
    <property type="evidence" value="ECO:0007669"/>
    <property type="project" value="InterPro"/>
</dbReference>
<dbReference type="Gene3D" id="2.70.40.10">
    <property type="match status" value="1"/>
</dbReference>
<proteinExistence type="predicted"/>
<gene>
    <name evidence="1" type="ORF">B0T16DRAFT_410638</name>
</gene>
<dbReference type="EMBL" id="JAULSV010000003">
    <property type="protein sequence ID" value="KAK0649744.1"/>
    <property type="molecule type" value="Genomic_DNA"/>
</dbReference>
<name>A0AA40CUP0_9PEZI</name>
<dbReference type="GO" id="GO:0006229">
    <property type="term" value="P:dUTP biosynthetic process"/>
    <property type="evidence" value="ECO:0007669"/>
    <property type="project" value="InterPro"/>
</dbReference>
<comment type="caution">
    <text evidence="1">The sequence shown here is derived from an EMBL/GenBank/DDBJ whole genome shotgun (WGS) entry which is preliminary data.</text>
</comment>
<dbReference type="InterPro" id="IPR036157">
    <property type="entry name" value="dUTPase-like_sf"/>
</dbReference>
<dbReference type="Pfam" id="PF22769">
    <property type="entry name" value="DCD"/>
    <property type="match status" value="1"/>
</dbReference>
<protein>
    <recommendedName>
        <fullName evidence="3">dUTPase-like domain-containing protein</fullName>
    </recommendedName>
</protein>
<keyword evidence="2" id="KW-1185">Reference proteome</keyword>
<evidence type="ECO:0000313" key="2">
    <source>
        <dbReference type="Proteomes" id="UP001174936"/>
    </source>
</evidence>
<organism evidence="1 2">
    <name type="scientific">Cercophora newfieldiana</name>
    <dbReference type="NCBI Taxonomy" id="92897"/>
    <lineage>
        <taxon>Eukaryota</taxon>
        <taxon>Fungi</taxon>
        <taxon>Dikarya</taxon>
        <taxon>Ascomycota</taxon>
        <taxon>Pezizomycotina</taxon>
        <taxon>Sordariomycetes</taxon>
        <taxon>Sordariomycetidae</taxon>
        <taxon>Sordariales</taxon>
        <taxon>Lasiosphaeriaceae</taxon>
        <taxon>Cercophora</taxon>
    </lineage>
</organism>
<dbReference type="AlphaFoldDB" id="A0AA40CUP0"/>
<dbReference type="SUPFAM" id="SSF51283">
    <property type="entry name" value="dUTPase-like"/>
    <property type="match status" value="1"/>
</dbReference>
<reference evidence="1" key="1">
    <citation type="submission" date="2023-06" db="EMBL/GenBank/DDBJ databases">
        <title>Genome-scale phylogeny and comparative genomics of the fungal order Sordariales.</title>
        <authorList>
            <consortium name="Lawrence Berkeley National Laboratory"/>
            <person name="Hensen N."/>
            <person name="Bonometti L."/>
            <person name="Westerberg I."/>
            <person name="Brannstrom I.O."/>
            <person name="Guillou S."/>
            <person name="Cros-Aarteil S."/>
            <person name="Calhoun S."/>
            <person name="Haridas S."/>
            <person name="Kuo A."/>
            <person name="Mondo S."/>
            <person name="Pangilinan J."/>
            <person name="Riley R."/>
            <person name="Labutti K."/>
            <person name="Andreopoulos B."/>
            <person name="Lipzen A."/>
            <person name="Chen C."/>
            <person name="Yanf M."/>
            <person name="Daum C."/>
            <person name="Ng V."/>
            <person name="Clum A."/>
            <person name="Steindorff A."/>
            <person name="Ohm R."/>
            <person name="Martin F."/>
            <person name="Silar P."/>
            <person name="Natvig D."/>
            <person name="Lalanne C."/>
            <person name="Gautier V."/>
            <person name="Ament-Velasquez S.L."/>
            <person name="Kruys A."/>
            <person name="Hutchinson M.I."/>
            <person name="Powell A.J."/>
            <person name="Barry K."/>
            <person name="Miller A.N."/>
            <person name="Grigoriev I.V."/>
            <person name="Debuchy R."/>
            <person name="Gladieux P."/>
            <person name="Thoren M.H."/>
            <person name="Johannesson H."/>
        </authorList>
    </citation>
    <scope>NUCLEOTIDE SEQUENCE</scope>
    <source>
        <strain evidence="1">SMH2532-1</strain>
    </source>
</reference>
<evidence type="ECO:0000313" key="1">
    <source>
        <dbReference type="EMBL" id="KAK0649744.1"/>
    </source>
</evidence>
<sequence>MGQIFVRSSLWRSGATLTAGVIDAGYDGALGALLDVRNPQGMVVCKDGKLGQVVVHQMEEKVEGYKGVYQGSGEIGGRDGEVKS</sequence>
<evidence type="ECO:0008006" key="3">
    <source>
        <dbReference type="Google" id="ProtNLM"/>
    </source>
</evidence>
<dbReference type="Proteomes" id="UP001174936">
    <property type="component" value="Unassembled WGS sequence"/>
</dbReference>
<dbReference type="InterPro" id="IPR011962">
    <property type="entry name" value="dCTP_deaminase"/>
</dbReference>
<accession>A0AA40CUP0</accession>